<evidence type="ECO:0000256" key="3">
    <source>
        <dbReference type="ARBA" id="ARBA00022771"/>
    </source>
</evidence>
<evidence type="ECO:0000313" key="14">
    <source>
        <dbReference type="Proteomes" id="UP001497744"/>
    </source>
</evidence>
<dbReference type="InterPro" id="IPR035979">
    <property type="entry name" value="RBD_domain_sf"/>
</dbReference>
<feature type="region of interest" description="Disordered" evidence="10">
    <location>
        <begin position="373"/>
        <end position="403"/>
    </location>
</feature>
<evidence type="ECO:0000256" key="5">
    <source>
        <dbReference type="ARBA" id="ARBA00022884"/>
    </source>
</evidence>
<evidence type="ECO:0000256" key="7">
    <source>
        <dbReference type="ARBA" id="ARBA00023242"/>
    </source>
</evidence>
<proteinExistence type="predicted"/>
<dbReference type="PANTHER" id="PTHR12603:SF0">
    <property type="entry name" value="CCR4-NOT TRANSCRIPTION COMPLEX SUBUNIT 4"/>
    <property type="match status" value="1"/>
</dbReference>
<dbReference type="FunFam" id="3.30.40.10:FF:000006">
    <property type="entry name" value="CCR4-NOT transcription complex subunit 4"/>
    <property type="match status" value="1"/>
</dbReference>
<keyword evidence="3 8" id="KW-0863">Zinc-finger</keyword>
<feature type="region of interest" description="Disordered" evidence="10">
    <location>
        <begin position="657"/>
        <end position="706"/>
    </location>
</feature>
<dbReference type="InterPro" id="IPR003954">
    <property type="entry name" value="RRM_euk-type"/>
</dbReference>
<evidence type="ECO:0000256" key="2">
    <source>
        <dbReference type="ARBA" id="ARBA00022723"/>
    </source>
</evidence>
<dbReference type="Gene3D" id="3.30.40.10">
    <property type="entry name" value="Zinc/RING finger domain, C3HC4 (zinc finger)"/>
    <property type="match status" value="1"/>
</dbReference>
<dbReference type="InterPro" id="IPR000504">
    <property type="entry name" value="RRM_dom"/>
</dbReference>
<dbReference type="InterPro" id="IPR039515">
    <property type="entry name" value="NOT4_mRING-HC-C4C4"/>
</dbReference>
<dbReference type="InterPro" id="IPR013083">
    <property type="entry name" value="Znf_RING/FYVE/PHD"/>
</dbReference>
<dbReference type="SMART" id="SM00361">
    <property type="entry name" value="RRM_1"/>
    <property type="match status" value="1"/>
</dbReference>
<protein>
    <submittedName>
        <fullName evidence="13">CCR4-NOT transcription complex subunit 4, putative</fullName>
    </submittedName>
</protein>
<keyword evidence="4" id="KW-0862">Zinc</keyword>
<keyword evidence="7" id="KW-0539">Nucleus</keyword>
<dbReference type="RefSeq" id="XP_067718378.1">
    <property type="nucleotide sequence ID" value="XM_067862277.1"/>
</dbReference>
<evidence type="ECO:0000256" key="9">
    <source>
        <dbReference type="PROSITE-ProRule" id="PRU00176"/>
    </source>
</evidence>
<keyword evidence="14" id="KW-1185">Reference proteome</keyword>
<dbReference type="GO" id="GO:0003723">
    <property type="term" value="F:RNA binding"/>
    <property type="evidence" value="ECO:0007669"/>
    <property type="project" value="UniProtKB-UniRule"/>
</dbReference>
<feature type="domain" description="RRM" evidence="12">
    <location>
        <begin position="230"/>
        <end position="315"/>
    </location>
</feature>
<dbReference type="PROSITE" id="PS50089">
    <property type="entry name" value="ZF_RING_2"/>
    <property type="match status" value="1"/>
</dbReference>
<feature type="compositionally biased region" description="Basic and acidic residues" evidence="10">
    <location>
        <begin position="195"/>
        <end position="208"/>
    </location>
</feature>
<dbReference type="InterPro" id="IPR034261">
    <property type="entry name" value="CNOT4_RRM"/>
</dbReference>
<dbReference type="PANTHER" id="PTHR12603">
    <property type="entry name" value="CCR4-NOT TRANSCRIPTION COMPLEX RELATED"/>
    <property type="match status" value="1"/>
</dbReference>
<feature type="domain" description="RING-type" evidence="11">
    <location>
        <begin position="122"/>
        <end position="165"/>
    </location>
</feature>
<reference evidence="13 14" key="1">
    <citation type="submission" date="2021-06" db="EMBL/GenBank/DDBJ databases">
        <title>Genome sequence of Babesia caballi.</title>
        <authorList>
            <person name="Yamagishi J."/>
            <person name="Kidaka T."/>
            <person name="Ochi A."/>
        </authorList>
    </citation>
    <scope>NUCLEOTIDE SEQUENCE [LARGE SCALE GENOMIC DNA]</scope>
    <source>
        <strain evidence="13">USDA-D6B2</strain>
    </source>
</reference>
<sequence>MGREEFTNISRKCRVLLGARGCGKISRKPRCGGLRRPRKARRRLTGGSIFSRGPYNIKTTETSGYDTSVYGLGRNQRLYRRRREEITAGASPVLGRATNEAHRCMGYKADTHGNDADDEMLCPLCMEVLDETDRNFYPCTCDYQLCLWCLHYIRTTMGNKCPACRRDYEESNMKYKSTPRVQPVARTSNAKKKREAAEKEATTREERASPSSSTSNANANLREMRVIQRNLVYVVGIPSRLARKEILRQHEYFGQYGRIQHMVINKSQAYNSHVGGASYTAYITYSKKSEAALAIQGIDGSHVNGKMLRASYGTTKYCTFFLKGLKCTNVDCFYLHQYGDESERISKEELANLMHKGSKSGFGLAPHMLDNATPKAKEESAKKAPEPSVARKAPIDTQEHYRQEQDRQVFNGYPASSGLTDRDATSWANIAAGVKGAAATSVPMGQYVYQHPEELQMQYSVVGEGYSDGYAHTYDGYRAQRPEPEYQETERSVNSYLTHSNGENVISFGSMNQNEMMRHRLNEPLANDLQRYNRCDHIVYAVDVPLRRQLHNGKYGVQITDAHSAEKDGPNAMHGTMWMAAEEVKASGAYYVANRRRQLDYYKGANQLFSVGGSENLNTGATPTLGPRDLFPERGPVDDILYKLRRHVMMLNSLAKQYSSEPTRRSGAPVSRAEDERSWHYNGESGRDAPPVAGAADPAGAPDASWSVEKAERYSASILTTSPFDESQLEVHLKHYEELATQVQKLAEAQRSREALFARHLSQLDPS</sequence>
<dbReference type="EMBL" id="BPLF01000006">
    <property type="protein sequence ID" value="GIX66309.1"/>
    <property type="molecule type" value="Genomic_DNA"/>
</dbReference>
<dbReference type="GO" id="GO:0030014">
    <property type="term" value="C:CCR4-NOT complex"/>
    <property type="evidence" value="ECO:0007669"/>
    <property type="project" value="InterPro"/>
</dbReference>
<evidence type="ECO:0000259" key="11">
    <source>
        <dbReference type="PROSITE" id="PS50089"/>
    </source>
</evidence>
<dbReference type="GO" id="GO:0005634">
    <property type="term" value="C:nucleus"/>
    <property type="evidence" value="ECO:0007669"/>
    <property type="project" value="UniProtKB-SubCell"/>
</dbReference>
<accession>A0AAV4M1T7</accession>
<dbReference type="GO" id="GO:0004842">
    <property type="term" value="F:ubiquitin-protein transferase activity"/>
    <property type="evidence" value="ECO:0007669"/>
    <property type="project" value="InterPro"/>
</dbReference>
<gene>
    <name evidence="13" type="ORF">BcabD6B2_57450</name>
</gene>
<dbReference type="SUPFAM" id="SSF57850">
    <property type="entry name" value="RING/U-box"/>
    <property type="match status" value="1"/>
</dbReference>
<dbReference type="PROSITE" id="PS50102">
    <property type="entry name" value="RRM"/>
    <property type="match status" value="1"/>
</dbReference>
<comment type="caution">
    <text evidence="13">The sequence shown here is derived from an EMBL/GenBank/DDBJ whole genome shotgun (WGS) entry which is preliminary data.</text>
</comment>
<evidence type="ECO:0000256" key="8">
    <source>
        <dbReference type="PROSITE-ProRule" id="PRU00175"/>
    </source>
</evidence>
<organism evidence="13 14">
    <name type="scientific">Babesia caballi</name>
    <dbReference type="NCBI Taxonomy" id="5871"/>
    <lineage>
        <taxon>Eukaryota</taxon>
        <taxon>Sar</taxon>
        <taxon>Alveolata</taxon>
        <taxon>Apicomplexa</taxon>
        <taxon>Aconoidasida</taxon>
        <taxon>Piroplasmida</taxon>
        <taxon>Babesiidae</taxon>
        <taxon>Babesia</taxon>
    </lineage>
</organism>
<dbReference type="GO" id="GO:0016567">
    <property type="term" value="P:protein ubiquitination"/>
    <property type="evidence" value="ECO:0007669"/>
    <property type="project" value="TreeGrafter"/>
</dbReference>
<feature type="compositionally biased region" description="Basic and acidic residues" evidence="10">
    <location>
        <begin position="393"/>
        <end position="403"/>
    </location>
</feature>
<evidence type="ECO:0000256" key="10">
    <source>
        <dbReference type="SAM" id="MobiDB-lite"/>
    </source>
</evidence>
<dbReference type="GeneID" id="94197790"/>
<dbReference type="Proteomes" id="UP001497744">
    <property type="component" value="Unassembled WGS sequence"/>
</dbReference>
<dbReference type="Pfam" id="PF14570">
    <property type="entry name" value="zf-RING_4"/>
    <property type="match status" value="1"/>
</dbReference>
<dbReference type="GO" id="GO:0008270">
    <property type="term" value="F:zinc ion binding"/>
    <property type="evidence" value="ECO:0007669"/>
    <property type="project" value="UniProtKB-KW"/>
</dbReference>
<evidence type="ECO:0000256" key="4">
    <source>
        <dbReference type="ARBA" id="ARBA00022833"/>
    </source>
</evidence>
<dbReference type="AlphaFoldDB" id="A0AAV4M1T7"/>
<evidence type="ECO:0000259" key="12">
    <source>
        <dbReference type="PROSITE" id="PS50102"/>
    </source>
</evidence>
<evidence type="ECO:0000256" key="6">
    <source>
        <dbReference type="ARBA" id="ARBA00023054"/>
    </source>
</evidence>
<evidence type="ECO:0000313" key="13">
    <source>
        <dbReference type="EMBL" id="GIX66309.1"/>
    </source>
</evidence>
<dbReference type="CDD" id="cd16618">
    <property type="entry name" value="mRING-HC-C4C4_CNOT4"/>
    <property type="match status" value="1"/>
</dbReference>
<feature type="compositionally biased region" description="Low complexity" evidence="10">
    <location>
        <begin position="688"/>
        <end position="704"/>
    </location>
</feature>
<keyword evidence="5 9" id="KW-0694">RNA-binding</keyword>
<keyword evidence="6" id="KW-0175">Coiled coil</keyword>
<dbReference type="InterPro" id="IPR039780">
    <property type="entry name" value="Mot2"/>
</dbReference>
<dbReference type="CDD" id="cd12438">
    <property type="entry name" value="RRM_CNOT4"/>
    <property type="match status" value="1"/>
</dbReference>
<comment type="subcellular location">
    <subcellularLocation>
        <location evidence="1">Nucleus</location>
    </subcellularLocation>
</comment>
<feature type="compositionally biased region" description="Basic and acidic residues" evidence="10">
    <location>
        <begin position="375"/>
        <end position="385"/>
    </location>
</feature>
<name>A0AAV4M1T7_BABCB</name>
<dbReference type="InterPro" id="IPR012677">
    <property type="entry name" value="Nucleotide-bd_a/b_plait_sf"/>
</dbReference>
<dbReference type="Gene3D" id="3.30.70.330">
    <property type="match status" value="1"/>
</dbReference>
<feature type="region of interest" description="Disordered" evidence="10">
    <location>
        <begin position="175"/>
        <end position="219"/>
    </location>
</feature>
<feature type="compositionally biased region" description="Low complexity" evidence="10">
    <location>
        <begin position="209"/>
        <end position="219"/>
    </location>
</feature>
<dbReference type="SUPFAM" id="SSF54928">
    <property type="entry name" value="RNA-binding domain, RBD"/>
    <property type="match status" value="1"/>
</dbReference>
<evidence type="ECO:0000256" key="1">
    <source>
        <dbReference type="ARBA" id="ARBA00004123"/>
    </source>
</evidence>
<dbReference type="InterPro" id="IPR001841">
    <property type="entry name" value="Znf_RING"/>
</dbReference>
<keyword evidence="2" id="KW-0479">Metal-binding</keyword>